<protein>
    <submittedName>
        <fullName evidence="1">Uncharacterized protein</fullName>
    </submittedName>
</protein>
<feature type="non-terminal residue" evidence="1">
    <location>
        <position position="1"/>
    </location>
</feature>
<reference evidence="1 2" key="1">
    <citation type="journal article" date="2018" name="PLoS ONE">
        <title>The draft genome of Kipferlia bialata reveals reductive genome evolution in fornicate parasites.</title>
        <authorList>
            <person name="Tanifuji G."/>
            <person name="Takabayashi S."/>
            <person name="Kume K."/>
            <person name="Takagi M."/>
            <person name="Nakayama T."/>
            <person name="Kamikawa R."/>
            <person name="Inagaki Y."/>
            <person name="Hashimoto T."/>
        </authorList>
    </citation>
    <scope>NUCLEOTIDE SEQUENCE [LARGE SCALE GENOMIC DNA]</scope>
    <source>
        <strain evidence="1">NY0173</strain>
    </source>
</reference>
<dbReference type="AlphaFoldDB" id="A0A391NSE3"/>
<evidence type="ECO:0000313" key="1">
    <source>
        <dbReference type="EMBL" id="GCA64254.1"/>
    </source>
</evidence>
<comment type="caution">
    <text evidence="1">The sequence shown here is derived from an EMBL/GenBank/DDBJ whole genome shotgun (WGS) entry which is preliminary data.</text>
</comment>
<accession>A0A391NSE3</accession>
<dbReference type="Proteomes" id="UP000265618">
    <property type="component" value="Unassembled WGS sequence"/>
</dbReference>
<proteinExistence type="predicted"/>
<organism evidence="1 2">
    <name type="scientific">Kipferlia bialata</name>
    <dbReference type="NCBI Taxonomy" id="797122"/>
    <lineage>
        <taxon>Eukaryota</taxon>
        <taxon>Metamonada</taxon>
        <taxon>Carpediemonas-like organisms</taxon>
        <taxon>Kipferlia</taxon>
    </lineage>
</organism>
<dbReference type="EMBL" id="BDIP01006687">
    <property type="protein sequence ID" value="GCA64254.1"/>
    <property type="molecule type" value="Genomic_DNA"/>
</dbReference>
<name>A0A391NSE3_9EUKA</name>
<keyword evidence="2" id="KW-1185">Reference proteome</keyword>
<evidence type="ECO:0000313" key="2">
    <source>
        <dbReference type="Proteomes" id="UP000265618"/>
    </source>
</evidence>
<sequence length="77" mass="8482">EPVVVDASGCPHCADLVMERDSLRAALADALEKEEGRDAIEAELRASKEQAQAATKDAHSTMVQVQYTQRHTRTYIV</sequence>
<gene>
    <name evidence="1" type="ORF">KIPB_013736</name>
</gene>